<gene>
    <name evidence="9" type="primary">LOC118409475</name>
</gene>
<dbReference type="GO" id="GO:0042734">
    <property type="term" value="C:presynaptic membrane"/>
    <property type="evidence" value="ECO:0000318"/>
    <property type="project" value="GO_Central"/>
</dbReference>
<dbReference type="GO" id="GO:0099536">
    <property type="term" value="P:synaptic signaling"/>
    <property type="evidence" value="ECO:0000318"/>
    <property type="project" value="GO_Central"/>
</dbReference>
<dbReference type="GO" id="GO:0005776">
    <property type="term" value="C:autophagosome"/>
    <property type="evidence" value="ECO:0000318"/>
    <property type="project" value="GO_Central"/>
</dbReference>
<evidence type="ECO:0000256" key="4">
    <source>
        <dbReference type="ARBA" id="ARBA00022490"/>
    </source>
</evidence>
<dbReference type="Proteomes" id="UP000001554">
    <property type="component" value="Chromosome 1"/>
</dbReference>
<reference evidence="9" key="2">
    <citation type="submission" date="2025-08" db="UniProtKB">
        <authorList>
            <consortium name="RefSeq"/>
        </authorList>
    </citation>
    <scope>IDENTIFICATION</scope>
    <source>
        <strain evidence="9">S238N-H82</strain>
        <tissue evidence="9">Testes</tissue>
    </source>
</reference>
<dbReference type="Pfam" id="PF14655">
    <property type="entry name" value="RAB3GAP2_N"/>
    <property type="match status" value="1"/>
</dbReference>
<dbReference type="GO" id="GO:0016236">
    <property type="term" value="P:macroautophagy"/>
    <property type="evidence" value="ECO:0000318"/>
    <property type="project" value="GO_Central"/>
</dbReference>
<dbReference type="PANTHER" id="PTHR12472">
    <property type="entry name" value="RAB3-GAP REGULATORY DOMAIN"/>
    <property type="match status" value="1"/>
</dbReference>
<evidence type="ECO:0000259" key="7">
    <source>
        <dbReference type="Pfam" id="PF14656"/>
    </source>
</evidence>
<evidence type="ECO:0000256" key="5">
    <source>
        <dbReference type="SAM" id="MobiDB-lite"/>
    </source>
</evidence>
<comment type="subcellular location">
    <subcellularLocation>
        <location evidence="1">Cytoplasm</location>
    </subcellularLocation>
</comment>
<keyword evidence="4" id="KW-0963">Cytoplasm</keyword>
<proteinExistence type="inferred from homology"/>
<evidence type="ECO:0000313" key="9">
    <source>
        <dbReference type="RefSeq" id="XP_035666413.1"/>
    </source>
</evidence>
<name>A0A9J7KLP0_BRAFL</name>
<evidence type="ECO:0000256" key="3">
    <source>
        <dbReference type="ARBA" id="ARBA00022468"/>
    </source>
</evidence>
<dbReference type="OMA" id="SWCGELE"/>
<dbReference type="GeneID" id="118409475"/>
<dbReference type="KEGG" id="bfo:118409475"/>
<feature type="compositionally biased region" description="Low complexity" evidence="5">
    <location>
        <begin position="876"/>
        <end position="888"/>
    </location>
</feature>
<sequence length="1441" mass="159023">MSCTLSIEASIQNVSSVRKFLFPSLLEEPVTKSPADDGWEEDDWGWGEEFTEETQQQKKKKEEEANSWMEDCCISLSPTNDLLALAFEDRAVFLSHKWDSDKLKFQMSWKGPVNLEEGECVTSIMCIPLASLKRSSTGGPDWTCVVMGFTSGYIRMYTENGNLLLSQLLHEDPVLKVKCSTYQPRRHAGASEQLEELTILYPNALVTIDGFSLYQSLRACRNQVARAAAGGSDVQPPPLAYKKWGLGDQGNMVDHVSCGVVTPSLFDQLQTASILGGYGATITQNPPPAARYITSGTNPYVAFFFAVEGTAPPIISEVAAAVASKLKSALISGVGGWLGWKGKPQGEDPKQKPKVEPATPLPLRFGLPDLRRHGDSIVLSPGRQLAATTDSFGRVILIDTDKGVAIRVWKGYRDAQVGWVKVTEDKDRDAMATDMPPREALFLIIYAPRRGILEVWAMQQGPRVAAFNVGKQCRLLCPGYTMMGLNNVTFYSNKPHTYQCCLVEPSGVVKIINVPFHLILSGANSKRARDLHLLKKLSTILSTPSSHEGALEKQLVDIISDIKIVALKRQGLEKILSHKILPAELMHHVIRTVKNNIQQALEKEDPDSIAPESRGLLHFCKVQELLLDVYITISQLNKQATQAMGMAENNPEQTLAATLSVSVSEALQYLSAVDDFMRESAGNRVHFKDPIHMTPAAFLSCFICPSHHADDNAPTVSSLKVLMSSDIDEQLSLKLGTFLFKCGLTGGDSISALCTCLEGSGIPAADLMSLLLRVWLSSETELIRPRDVSPVSNLHCLLASITRTADAHAIHAEPNTASPWWQSVRDICTAAEAPASALMAAVAARSVAASVVPNNRSGNKEQESQEDKDTDQEAISLSSPTPSTTSTDTMEEWETVAMDTEHWNLLVRQLEDVVVLSTLLRSKVRDSVDRPPSYAETMGKEHKVVSVKGLLEGGSGSIAALVANWVARTGILPSMLSVSHHAEGEEEEAMELGTDVTSEAALPELERLAGRYRSHLERFPYSLDPEVLHAHCTWEYVVQWNKDPEVVALLERSIEHLKFVGNPYLQHGLGCMMWHTFMVKRFSASAFLMEKVGKAPKDRLCRKDVGLSDAALTNFLGQCNILLQVILEAEVESPYPFFSSQAEVESSHVPVFDIEDLWQATQGPTSIAELAAEQRVSNYQLLQHHMKLSSIMHAVMVFSLRTVKPLSYYFDTKGKNAFFKDLHSYPLLPGSDIDIAITSARQQFLCRIVSAAVGTLPTPPAYLSMDDGAVAMETDKEKELLQSDLDAYQTMSDNKVVLEACTWADRMLELGQRLEVDVDVVRRHYCNELYGRGYDYLGQEVLNSVNERCQLGCDLLLLVGKRLSHLMSTAEPKRSVQLLSRLPPTLSTWLKQQSPSDVHFPDVPLLLTAQLLSQVVSLLPETHGQYSLAIQLVESIDIMRD</sequence>
<feature type="compositionally biased region" description="Basic and acidic residues" evidence="5">
    <location>
        <begin position="858"/>
        <end position="867"/>
    </location>
</feature>
<reference evidence="8" key="1">
    <citation type="journal article" date="2020" name="Nat. Ecol. Evol.">
        <title>Deeply conserved synteny resolves early events in vertebrate evolution.</title>
        <authorList>
            <person name="Simakov O."/>
            <person name="Marletaz F."/>
            <person name="Yue J.X."/>
            <person name="O'Connell B."/>
            <person name="Jenkins J."/>
            <person name="Brandt A."/>
            <person name="Calef R."/>
            <person name="Tung C.H."/>
            <person name="Huang T.K."/>
            <person name="Schmutz J."/>
            <person name="Satoh N."/>
            <person name="Yu J.K."/>
            <person name="Putnam N.H."/>
            <person name="Green R.E."/>
            <person name="Rokhsar D.S."/>
        </authorList>
    </citation>
    <scope>NUCLEOTIDE SEQUENCE [LARGE SCALE GENOMIC DNA]</scope>
    <source>
        <strain evidence="8">S238N-H82</strain>
    </source>
</reference>
<evidence type="ECO:0000256" key="2">
    <source>
        <dbReference type="ARBA" id="ARBA00008153"/>
    </source>
</evidence>
<keyword evidence="8" id="KW-1185">Reference proteome</keyword>
<dbReference type="InterPro" id="IPR032839">
    <property type="entry name" value="RAB3GAP_N"/>
</dbReference>
<dbReference type="InterPro" id="IPR026059">
    <property type="entry name" value="Rab3GAP2"/>
</dbReference>
<dbReference type="GO" id="GO:0005096">
    <property type="term" value="F:GTPase activator activity"/>
    <property type="evidence" value="ECO:0007669"/>
    <property type="project" value="UniProtKB-KW"/>
</dbReference>
<accession>A0A9J7KLP0</accession>
<protein>
    <submittedName>
        <fullName evidence="9">Rab3 GTPase-activating protein non-catalytic subunit-like isoform X1</fullName>
    </submittedName>
</protein>
<feature type="domain" description="Rab3GAP regulatory subunit C-terminal" evidence="7">
    <location>
        <begin position="766"/>
        <end position="1420"/>
    </location>
</feature>
<dbReference type="InterPro" id="IPR036322">
    <property type="entry name" value="WD40_repeat_dom_sf"/>
</dbReference>
<dbReference type="GO" id="GO:0097051">
    <property type="term" value="P:establishment of protein localization to endoplasmic reticulum membrane"/>
    <property type="evidence" value="ECO:0000318"/>
    <property type="project" value="GO_Central"/>
</dbReference>
<organism evidence="8 9">
    <name type="scientific">Branchiostoma floridae</name>
    <name type="common">Florida lancelet</name>
    <name type="synonym">Amphioxus</name>
    <dbReference type="NCBI Taxonomy" id="7739"/>
    <lineage>
        <taxon>Eukaryota</taxon>
        <taxon>Metazoa</taxon>
        <taxon>Chordata</taxon>
        <taxon>Cephalochordata</taxon>
        <taxon>Leptocardii</taxon>
        <taxon>Amphioxiformes</taxon>
        <taxon>Branchiostomatidae</taxon>
        <taxon>Branchiostoma</taxon>
    </lineage>
</organism>
<comment type="similarity">
    <text evidence="2">Belongs to the Rab3-GAP regulatory subunit family.</text>
</comment>
<dbReference type="PANTHER" id="PTHR12472:SF0">
    <property type="entry name" value="RAB3 GTPASE-ACTIVATING PROTEIN NON-CATALYTIC SUBUNIT"/>
    <property type="match status" value="1"/>
</dbReference>
<dbReference type="GO" id="GO:0031267">
    <property type="term" value="F:small GTPase binding"/>
    <property type="evidence" value="ECO:0000318"/>
    <property type="project" value="GO_Central"/>
</dbReference>
<feature type="region of interest" description="Disordered" evidence="5">
    <location>
        <begin position="853"/>
        <end position="889"/>
    </location>
</feature>
<dbReference type="GO" id="GO:0005886">
    <property type="term" value="C:plasma membrane"/>
    <property type="evidence" value="ECO:0000318"/>
    <property type="project" value="GO_Central"/>
</dbReference>
<evidence type="ECO:0000313" key="8">
    <source>
        <dbReference type="Proteomes" id="UP000001554"/>
    </source>
</evidence>
<dbReference type="Pfam" id="PF14656">
    <property type="entry name" value="RAB3GAP2_C"/>
    <property type="match status" value="1"/>
</dbReference>
<keyword evidence="3" id="KW-0343">GTPase activation</keyword>
<dbReference type="InterPro" id="IPR029257">
    <property type="entry name" value="RAB3GAP2_C"/>
</dbReference>
<dbReference type="OrthoDB" id="2019917at2759"/>
<evidence type="ECO:0000259" key="6">
    <source>
        <dbReference type="Pfam" id="PF14655"/>
    </source>
</evidence>
<dbReference type="SUPFAM" id="SSF50978">
    <property type="entry name" value="WD40 repeat-like"/>
    <property type="match status" value="1"/>
</dbReference>
<feature type="domain" description="Rab3-GAP regulatory subunit N-terminal" evidence="6">
    <location>
        <begin position="68"/>
        <end position="476"/>
    </location>
</feature>
<evidence type="ECO:0000256" key="1">
    <source>
        <dbReference type="ARBA" id="ARBA00004496"/>
    </source>
</evidence>
<dbReference type="RefSeq" id="XP_035666413.1">
    <property type="nucleotide sequence ID" value="XM_035810520.1"/>
</dbReference>